<name>A0A4Y9RXE3_9CAUL</name>
<proteinExistence type="predicted"/>
<evidence type="ECO:0000256" key="1">
    <source>
        <dbReference type="SAM" id="MobiDB-lite"/>
    </source>
</evidence>
<reference evidence="2 3" key="1">
    <citation type="submission" date="2019-03" db="EMBL/GenBank/DDBJ databases">
        <title>Draft genome of Brevundimonas sp. a heavy metal resistant soil bacteria.</title>
        <authorList>
            <person name="Soto J."/>
        </authorList>
    </citation>
    <scope>NUCLEOTIDE SEQUENCE [LARGE SCALE GENOMIC DNA]</scope>
    <source>
        <strain evidence="2 3">B-10</strain>
    </source>
</reference>
<accession>A0A4Y9RXE3</accession>
<protein>
    <submittedName>
        <fullName evidence="2">Tat pathway signal protein</fullName>
    </submittedName>
</protein>
<dbReference type="RefSeq" id="WP_135194916.1">
    <property type="nucleotide sequence ID" value="NZ_SPVH01000006.1"/>
</dbReference>
<feature type="compositionally biased region" description="Low complexity" evidence="1">
    <location>
        <begin position="23"/>
        <end position="39"/>
    </location>
</feature>
<evidence type="ECO:0000313" key="3">
    <source>
        <dbReference type="Proteomes" id="UP000298216"/>
    </source>
</evidence>
<dbReference type="EMBL" id="SPVH01000006">
    <property type="protein sequence ID" value="TFW12436.1"/>
    <property type="molecule type" value="Genomic_DNA"/>
</dbReference>
<feature type="region of interest" description="Disordered" evidence="1">
    <location>
        <begin position="1"/>
        <end position="83"/>
    </location>
</feature>
<dbReference type="OrthoDB" id="7206009at2"/>
<comment type="caution">
    <text evidence="2">The sequence shown here is derived from an EMBL/GenBank/DDBJ whole genome shotgun (WGS) entry which is preliminary data.</text>
</comment>
<sequence length="83" mass="8702">MSKPHTDRITPASGQQMDRSNDPETTAEMDAAAPEAAMASRRQRLTGSAVGVGSVGFDEDGAFDVGADDHEPQDDAVTDTIKP</sequence>
<dbReference type="Proteomes" id="UP000298216">
    <property type="component" value="Unassembled WGS sequence"/>
</dbReference>
<keyword evidence="3" id="KW-1185">Reference proteome</keyword>
<gene>
    <name evidence="2" type="ORF">EGY25_10520</name>
</gene>
<dbReference type="AlphaFoldDB" id="A0A4Y9RXE3"/>
<evidence type="ECO:0000313" key="2">
    <source>
        <dbReference type="EMBL" id="TFW12436.1"/>
    </source>
</evidence>
<organism evidence="2 3">
    <name type="scientific">Brevundimonas intermedia</name>
    <dbReference type="NCBI Taxonomy" id="74315"/>
    <lineage>
        <taxon>Bacteria</taxon>
        <taxon>Pseudomonadati</taxon>
        <taxon>Pseudomonadota</taxon>
        <taxon>Alphaproteobacteria</taxon>
        <taxon>Caulobacterales</taxon>
        <taxon>Caulobacteraceae</taxon>
        <taxon>Brevundimonas</taxon>
    </lineage>
</organism>